<evidence type="ECO:0000313" key="1">
    <source>
        <dbReference type="EMBL" id="CAK8696146.1"/>
    </source>
</evidence>
<comment type="caution">
    <text evidence="1">The sequence shown here is derived from an EMBL/GenBank/DDBJ whole genome shotgun (WGS) entry which is preliminary data.</text>
</comment>
<gene>
    <name evidence="1" type="ORF">CVLEPA_LOCUS29330</name>
</gene>
<organism evidence="1 2">
    <name type="scientific">Clavelina lepadiformis</name>
    <name type="common">Light-bulb sea squirt</name>
    <name type="synonym">Ascidia lepadiformis</name>
    <dbReference type="NCBI Taxonomy" id="159417"/>
    <lineage>
        <taxon>Eukaryota</taxon>
        <taxon>Metazoa</taxon>
        <taxon>Chordata</taxon>
        <taxon>Tunicata</taxon>
        <taxon>Ascidiacea</taxon>
        <taxon>Aplousobranchia</taxon>
        <taxon>Clavelinidae</taxon>
        <taxon>Clavelina</taxon>
    </lineage>
</organism>
<keyword evidence="2" id="KW-1185">Reference proteome</keyword>
<protein>
    <submittedName>
        <fullName evidence="1">Uncharacterized protein</fullName>
    </submittedName>
</protein>
<accession>A0ABP0GWP4</accession>
<dbReference type="EMBL" id="CAWYQH010000152">
    <property type="protein sequence ID" value="CAK8696146.1"/>
    <property type="molecule type" value="Genomic_DNA"/>
</dbReference>
<sequence length="60" mass="6627">MQATTGTSYWIETSPPAPLKSSASDQVGFLSALPSFGQHWHLFPYVTLNVPEKFPSCNEQ</sequence>
<evidence type="ECO:0000313" key="2">
    <source>
        <dbReference type="Proteomes" id="UP001642483"/>
    </source>
</evidence>
<dbReference type="Proteomes" id="UP001642483">
    <property type="component" value="Unassembled WGS sequence"/>
</dbReference>
<reference evidence="1 2" key="1">
    <citation type="submission" date="2024-02" db="EMBL/GenBank/DDBJ databases">
        <authorList>
            <person name="Daric V."/>
            <person name="Darras S."/>
        </authorList>
    </citation>
    <scope>NUCLEOTIDE SEQUENCE [LARGE SCALE GENOMIC DNA]</scope>
</reference>
<name>A0ABP0GWP4_CLALP</name>
<proteinExistence type="predicted"/>